<evidence type="ECO:0000313" key="2">
    <source>
        <dbReference type="EMBL" id="DAE03590.1"/>
    </source>
</evidence>
<keyword evidence="2" id="KW-0647">Proteasome</keyword>
<feature type="coiled-coil region" evidence="1">
    <location>
        <begin position="15"/>
        <end position="42"/>
    </location>
</feature>
<dbReference type="EMBL" id="BK015368">
    <property type="protein sequence ID" value="DAE03590.1"/>
    <property type="molecule type" value="Genomic_DNA"/>
</dbReference>
<protein>
    <submittedName>
        <fullName evidence="2">Proteasome-associated ATPase, Prokaryotic ubiquitin-like protein coil alpha helix, ATP-binding.8A</fullName>
    </submittedName>
</protein>
<accession>A0A8S5P933</accession>
<keyword evidence="2" id="KW-0547">Nucleotide-binding</keyword>
<keyword evidence="2" id="KW-0067">ATP-binding</keyword>
<dbReference type="GO" id="GO:0005524">
    <property type="term" value="F:ATP binding"/>
    <property type="evidence" value="ECO:0007669"/>
    <property type="project" value="UniProtKB-KW"/>
</dbReference>
<dbReference type="GO" id="GO:0000502">
    <property type="term" value="C:proteasome complex"/>
    <property type="evidence" value="ECO:0007669"/>
    <property type="project" value="UniProtKB-KW"/>
</dbReference>
<keyword evidence="1" id="KW-0175">Coiled coil</keyword>
<evidence type="ECO:0000256" key="1">
    <source>
        <dbReference type="SAM" id="Coils"/>
    </source>
</evidence>
<name>A0A8S5P933_9CAUD</name>
<sequence>MNNKPNVKDFLAEEIRRLSLEKAYLQEALVEANAKIVELEEQLTKPKGDKK</sequence>
<proteinExistence type="predicted"/>
<organism evidence="2">
    <name type="scientific">Siphoviridae sp. ctpoI7</name>
    <dbReference type="NCBI Taxonomy" id="2825678"/>
    <lineage>
        <taxon>Viruses</taxon>
        <taxon>Duplodnaviria</taxon>
        <taxon>Heunggongvirae</taxon>
        <taxon>Uroviricota</taxon>
        <taxon>Caudoviricetes</taxon>
    </lineage>
</organism>
<reference evidence="2" key="1">
    <citation type="journal article" date="2021" name="Proc. Natl. Acad. Sci. U.S.A.">
        <title>A Catalog of Tens of Thousands of Viruses from Human Metagenomes Reveals Hidden Associations with Chronic Diseases.</title>
        <authorList>
            <person name="Tisza M.J."/>
            <person name="Buck C.B."/>
        </authorList>
    </citation>
    <scope>NUCLEOTIDE SEQUENCE</scope>
    <source>
        <strain evidence="2">CtpoI7</strain>
    </source>
</reference>